<protein>
    <recommendedName>
        <fullName evidence="1">HAT C-terminal dimerisation domain-containing protein</fullName>
    </recommendedName>
</protein>
<accession>A0A815YAB6</accession>
<feature type="domain" description="HAT C-terminal dimerisation" evidence="1">
    <location>
        <begin position="47"/>
        <end position="127"/>
    </location>
</feature>
<dbReference type="Proteomes" id="UP000663889">
    <property type="component" value="Unassembled WGS sequence"/>
</dbReference>
<evidence type="ECO:0000259" key="1">
    <source>
        <dbReference type="Pfam" id="PF05699"/>
    </source>
</evidence>
<dbReference type="AlphaFoldDB" id="A0A815YAB6"/>
<gene>
    <name evidence="2" type="ORF">SEV965_LOCUS39453</name>
</gene>
<dbReference type="PANTHER" id="PTHR47611">
    <property type="entry name" value="HAT DIMERISATION DOMAIN, C-TERMINAL"/>
    <property type="match status" value="1"/>
</dbReference>
<dbReference type="EMBL" id="CAJNOU010014209">
    <property type="protein sequence ID" value="CAF1568057.1"/>
    <property type="molecule type" value="Genomic_DNA"/>
</dbReference>
<dbReference type="PANTHER" id="PTHR47611:SF1">
    <property type="entry name" value="CCHC-TYPE DOMAIN-CONTAINING PROTEIN"/>
    <property type="match status" value="1"/>
</dbReference>
<dbReference type="Pfam" id="PF05699">
    <property type="entry name" value="Dimer_Tnp_hAT"/>
    <property type="match status" value="1"/>
</dbReference>
<sequence length="182" mass="20438">PQSDLSVNSKAPSAQSTVISSTDTNDLLSECYDQISTIPKASDTDDELKRYLQSIDSLIDNEDLFDFWRRQKFVYPVLYSIARDILIVPATNTAAERLFSASGNTVTETRNRLSSQKPDKLMFIKKNVAILKNIFGKTATSNNLDFSVDSTAQKGEKRLHEHLLDADNNDIDNLSNSRDDEE</sequence>
<dbReference type="InterPro" id="IPR008906">
    <property type="entry name" value="HATC_C_dom"/>
</dbReference>
<name>A0A815YAB6_9BILA</name>
<organism evidence="2 3">
    <name type="scientific">Rotaria sordida</name>
    <dbReference type="NCBI Taxonomy" id="392033"/>
    <lineage>
        <taxon>Eukaryota</taxon>
        <taxon>Metazoa</taxon>
        <taxon>Spiralia</taxon>
        <taxon>Gnathifera</taxon>
        <taxon>Rotifera</taxon>
        <taxon>Eurotatoria</taxon>
        <taxon>Bdelloidea</taxon>
        <taxon>Philodinida</taxon>
        <taxon>Philodinidae</taxon>
        <taxon>Rotaria</taxon>
    </lineage>
</organism>
<dbReference type="GO" id="GO:0046983">
    <property type="term" value="F:protein dimerization activity"/>
    <property type="evidence" value="ECO:0007669"/>
    <property type="project" value="InterPro"/>
</dbReference>
<evidence type="ECO:0000313" key="3">
    <source>
        <dbReference type="Proteomes" id="UP000663889"/>
    </source>
</evidence>
<comment type="caution">
    <text evidence="2">The sequence shown here is derived from an EMBL/GenBank/DDBJ whole genome shotgun (WGS) entry which is preliminary data.</text>
</comment>
<dbReference type="InterPro" id="IPR012337">
    <property type="entry name" value="RNaseH-like_sf"/>
</dbReference>
<reference evidence="2" key="1">
    <citation type="submission" date="2021-02" db="EMBL/GenBank/DDBJ databases">
        <authorList>
            <person name="Nowell W R."/>
        </authorList>
    </citation>
    <scope>NUCLEOTIDE SEQUENCE</scope>
</reference>
<proteinExistence type="predicted"/>
<feature type="non-terminal residue" evidence="2">
    <location>
        <position position="1"/>
    </location>
</feature>
<evidence type="ECO:0000313" key="2">
    <source>
        <dbReference type="EMBL" id="CAF1568057.1"/>
    </source>
</evidence>
<dbReference type="SUPFAM" id="SSF53098">
    <property type="entry name" value="Ribonuclease H-like"/>
    <property type="match status" value="1"/>
</dbReference>